<evidence type="ECO:0000313" key="2">
    <source>
        <dbReference type="EMBL" id="MBW73851.1"/>
    </source>
</evidence>
<keyword evidence="1" id="KW-0732">Signal</keyword>
<organism evidence="2">
    <name type="scientific">Anopheles darlingi</name>
    <name type="common">Mosquito</name>
    <dbReference type="NCBI Taxonomy" id="43151"/>
    <lineage>
        <taxon>Eukaryota</taxon>
        <taxon>Metazoa</taxon>
        <taxon>Ecdysozoa</taxon>
        <taxon>Arthropoda</taxon>
        <taxon>Hexapoda</taxon>
        <taxon>Insecta</taxon>
        <taxon>Pterygota</taxon>
        <taxon>Neoptera</taxon>
        <taxon>Endopterygota</taxon>
        <taxon>Diptera</taxon>
        <taxon>Nematocera</taxon>
        <taxon>Culicoidea</taxon>
        <taxon>Culicidae</taxon>
        <taxon>Anophelinae</taxon>
        <taxon>Anopheles</taxon>
    </lineage>
</organism>
<feature type="signal peptide" evidence="1">
    <location>
        <begin position="1"/>
        <end position="30"/>
    </location>
</feature>
<proteinExistence type="predicted"/>
<dbReference type="AlphaFoldDB" id="A0A2M4D8N5"/>
<evidence type="ECO:0000256" key="1">
    <source>
        <dbReference type="SAM" id="SignalP"/>
    </source>
</evidence>
<reference evidence="2" key="1">
    <citation type="submission" date="2018-01" db="EMBL/GenBank/DDBJ databases">
        <title>An insight into the sialome of Amazonian anophelines.</title>
        <authorList>
            <person name="Ribeiro J.M."/>
            <person name="Scarpassa V."/>
            <person name="Calvo E."/>
        </authorList>
    </citation>
    <scope>NUCLEOTIDE SEQUENCE</scope>
</reference>
<name>A0A2M4D8N5_ANODA</name>
<sequence length="75" mass="8816">MSTRKQSYNCTLFGSVFLFLFFSFGSSIQAYPNTYSMVRETYHLNAHYHGQSVTFSVFQFDLDDQINPCYLDYKP</sequence>
<protein>
    <submittedName>
        <fullName evidence="2">Putative secreted protein</fullName>
    </submittedName>
</protein>
<feature type="chain" id="PRO_5014895512" evidence="1">
    <location>
        <begin position="31"/>
        <end position="75"/>
    </location>
</feature>
<accession>A0A2M4D8N5</accession>
<dbReference type="EMBL" id="GGFL01009673">
    <property type="protein sequence ID" value="MBW73851.1"/>
    <property type="molecule type" value="Transcribed_RNA"/>
</dbReference>